<evidence type="ECO:0000256" key="1">
    <source>
        <dbReference type="SAM" id="MobiDB-lite"/>
    </source>
</evidence>
<dbReference type="CDD" id="cd00882">
    <property type="entry name" value="Ras_like_GTPase"/>
    <property type="match status" value="1"/>
</dbReference>
<dbReference type="SUPFAM" id="SSF52540">
    <property type="entry name" value="P-loop containing nucleoside triphosphate hydrolases"/>
    <property type="match status" value="1"/>
</dbReference>
<feature type="region of interest" description="Disordered" evidence="1">
    <location>
        <begin position="257"/>
        <end position="305"/>
    </location>
</feature>
<evidence type="ECO:0000313" key="4">
    <source>
        <dbReference type="Proteomes" id="UP000714275"/>
    </source>
</evidence>
<evidence type="ECO:0000259" key="2">
    <source>
        <dbReference type="Pfam" id="PF01926"/>
    </source>
</evidence>
<proteinExistence type="predicted"/>
<dbReference type="InterPro" id="IPR006073">
    <property type="entry name" value="GTP-bd"/>
</dbReference>
<gene>
    <name evidence="3" type="ORF">EV702DRAFT_1197671</name>
</gene>
<dbReference type="Pfam" id="PF01926">
    <property type="entry name" value="MMR_HSR1"/>
    <property type="match status" value="1"/>
</dbReference>
<sequence>MSMSNVLVVGQTGCGKSSVVNILAGESRAPTSDDLSHCTKQWTEYTIPVDGRSFQVFDTIGFLEPGLDTEGYTDAIADTYLAIDALRKRGGIDLLLYCVRDEEIEKMKGHYRLLHEVFCDEEVPVALVVTNRGVSDKGYKAIFRSHKIACVDYVCANIASTPGPGSSAVNTESQKAIKELLVKCCDAGPNPRSTLQQLWRRVQKFVGTDQSQSLKRNEVFTLLTRRCKMQQAVAEQLLTALNLQLPSSRLYRAPYAGGKSATRELPSSENSAVTRDEQVSDARPSSGSQLHSVVDSASLHSRSDN</sequence>
<dbReference type="Proteomes" id="UP000714275">
    <property type="component" value="Unassembled WGS sequence"/>
</dbReference>
<organism evidence="3 4">
    <name type="scientific">Suillus placidus</name>
    <dbReference type="NCBI Taxonomy" id="48579"/>
    <lineage>
        <taxon>Eukaryota</taxon>
        <taxon>Fungi</taxon>
        <taxon>Dikarya</taxon>
        <taxon>Basidiomycota</taxon>
        <taxon>Agaricomycotina</taxon>
        <taxon>Agaricomycetes</taxon>
        <taxon>Agaricomycetidae</taxon>
        <taxon>Boletales</taxon>
        <taxon>Suillineae</taxon>
        <taxon>Suillaceae</taxon>
        <taxon>Suillus</taxon>
    </lineage>
</organism>
<keyword evidence="3" id="KW-0378">Hydrolase</keyword>
<dbReference type="OrthoDB" id="8954335at2759"/>
<reference evidence="3" key="1">
    <citation type="journal article" date="2020" name="New Phytol.">
        <title>Comparative genomics reveals dynamic genome evolution in host specialist ectomycorrhizal fungi.</title>
        <authorList>
            <person name="Lofgren L.A."/>
            <person name="Nguyen N.H."/>
            <person name="Vilgalys R."/>
            <person name="Ruytinx J."/>
            <person name="Liao H.L."/>
            <person name="Branco S."/>
            <person name="Kuo A."/>
            <person name="LaButti K."/>
            <person name="Lipzen A."/>
            <person name="Andreopoulos W."/>
            <person name="Pangilinan J."/>
            <person name="Riley R."/>
            <person name="Hundley H."/>
            <person name="Na H."/>
            <person name="Barry K."/>
            <person name="Grigoriev I.V."/>
            <person name="Stajich J.E."/>
            <person name="Kennedy P.G."/>
        </authorList>
    </citation>
    <scope>NUCLEOTIDE SEQUENCE</scope>
    <source>
        <strain evidence="3">DOB743</strain>
    </source>
</reference>
<protein>
    <submittedName>
        <fullName evidence="3">P-loop containing nucleoside triphosphate hydrolase protein</fullName>
    </submittedName>
</protein>
<dbReference type="EMBL" id="JABBWD010000023">
    <property type="protein sequence ID" value="KAG1777006.1"/>
    <property type="molecule type" value="Genomic_DNA"/>
</dbReference>
<name>A0A9P6ZV06_9AGAM</name>
<dbReference type="Gene3D" id="3.40.50.300">
    <property type="entry name" value="P-loop containing nucleotide triphosphate hydrolases"/>
    <property type="match status" value="1"/>
</dbReference>
<evidence type="ECO:0000313" key="3">
    <source>
        <dbReference type="EMBL" id="KAG1777006.1"/>
    </source>
</evidence>
<accession>A0A9P6ZV06</accession>
<keyword evidence="4" id="KW-1185">Reference proteome</keyword>
<dbReference type="AlphaFoldDB" id="A0A9P6ZV06"/>
<dbReference type="GO" id="GO:0016787">
    <property type="term" value="F:hydrolase activity"/>
    <property type="evidence" value="ECO:0007669"/>
    <property type="project" value="UniProtKB-KW"/>
</dbReference>
<comment type="caution">
    <text evidence="3">The sequence shown here is derived from an EMBL/GenBank/DDBJ whole genome shotgun (WGS) entry which is preliminary data.</text>
</comment>
<dbReference type="GO" id="GO:0005525">
    <property type="term" value="F:GTP binding"/>
    <property type="evidence" value="ECO:0007669"/>
    <property type="project" value="InterPro"/>
</dbReference>
<feature type="domain" description="G" evidence="2">
    <location>
        <begin position="6"/>
        <end position="129"/>
    </location>
</feature>
<dbReference type="InterPro" id="IPR027417">
    <property type="entry name" value="P-loop_NTPase"/>
</dbReference>